<evidence type="ECO:0000256" key="4">
    <source>
        <dbReference type="ARBA" id="ARBA00023163"/>
    </source>
</evidence>
<keyword evidence="4" id="KW-0804">Transcription</keyword>
<evidence type="ECO:0000259" key="6">
    <source>
        <dbReference type="Pfam" id="PF08281"/>
    </source>
</evidence>
<dbReference type="CDD" id="cd06171">
    <property type="entry name" value="Sigma70_r4"/>
    <property type="match status" value="1"/>
</dbReference>
<dbReference type="SUPFAM" id="SSF88946">
    <property type="entry name" value="Sigma2 domain of RNA polymerase sigma factors"/>
    <property type="match status" value="1"/>
</dbReference>
<dbReference type="AlphaFoldDB" id="A0A7G7MRK9"/>
<keyword evidence="8" id="KW-1185">Reference proteome</keyword>
<dbReference type="InterPro" id="IPR014284">
    <property type="entry name" value="RNA_pol_sigma-70_dom"/>
</dbReference>
<keyword evidence="3" id="KW-0731">Sigma factor</keyword>
<gene>
    <name evidence="7" type="ORF">H6H00_06630</name>
</gene>
<dbReference type="Pfam" id="PF04542">
    <property type="entry name" value="Sigma70_r2"/>
    <property type="match status" value="1"/>
</dbReference>
<reference evidence="7 8" key="1">
    <citation type="submission" date="2020-08" db="EMBL/GenBank/DDBJ databases">
        <authorList>
            <person name="Mo P."/>
        </authorList>
    </citation>
    <scope>NUCLEOTIDE SEQUENCE [LARGE SCALE GENOMIC DNA]</scope>
    <source>
        <strain evidence="7 8">CGMCC 4.1532</strain>
    </source>
</reference>
<evidence type="ECO:0000256" key="3">
    <source>
        <dbReference type="ARBA" id="ARBA00023082"/>
    </source>
</evidence>
<evidence type="ECO:0000313" key="8">
    <source>
        <dbReference type="Proteomes" id="UP000515728"/>
    </source>
</evidence>
<evidence type="ECO:0000256" key="1">
    <source>
        <dbReference type="ARBA" id="ARBA00010641"/>
    </source>
</evidence>
<dbReference type="InterPro" id="IPR039425">
    <property type="entry name" value="RNA_pol_sigma-70-like"/>
</dbReference>
<dbReference type="GO" id="GO:0003677">
    <property type="term" value="F:DNA binding"/>
    <property type="evidence" value="ECO:0007669"/>
    <property type="project" value="InterPro"/>
</dbReference>
<sequence>MLRVARAHVRTHASAEEVVQEAWLGVIRSLDGFEGRAQLRTWVFRILLNTARRRGRVEARTEDRGPTVDPARFRDADDEYPGHWRDDAVPADWGPEPALLAAEFRTQLARALTELPERQRAVVELRDVHGLDGEEVCELLGLTAANQRVLLHRGRARLRSVLDGVLA</sequence>
<organism evidence="7 8">
    <name type="scientific">Pseudonocardia petroleophila</name>
    <dbReference type="NCBI Taxonomy" id="37331"/>
    <lineage>
        <taxon>Bacteria</taxon>
        <taxon>Bacillati</taxon>
        <taxon>Actinomycetota</taxon>
        <taxon>Actinomycetes</taxon>
        <taxon>Pseudonocardiales</taxon>
        <taxon>Pseudonocardiaceae</taxon>
        <taxon>Pseudonocardia</taxon>
    </lineage>
</organism>
<dbReference type="NCBIfam" id="TIGR02937">
    <property type="entry name" value="sigma70-ECF"/>
    <property type="match status" value="1"/>
</dbReference>
<evidence type="ECO:0000313" key="7">
    <source>
        <dbReference type="EMBL" id="QNG55420.1"/>
    </source>
</evidence>
<dbReference type="PANTHER" id="PTHR43133">
    <property type="entry name" value="RNA POLYMERASE ECF-TYPE SIGMA FACTO"/>
    <property type="match status" value="1"/>
</dbReference>
<dbReference type="InterPro" id="IPR036388">
    <property type="entry name" value="WH-like_DNA-bd_sf"/>
</dbReference>
<accession>A0A7G7MRK9</accession>
<dbReference type="Gene3D" id="1.10.1740.10">
    <property type="match status" value="1"/>
</dbReference>
<dbReference type="EMBL" id="CP060131">
    <property type="protein sequence ID" value="QNG55420.1"/>
    <property type="molecule type" value="Genomic_DNA"/>
</dbReference>
<dbReference type="Proteomes" id="UP000515728">
    <property type="component" value="Chromosome"/>
</dbReference>
<dbReference type="InterPro" id="IPR013324">
    <property type="entry name" value="RNA_pol_sigma_r3/r4-like"/>
</dbReference>
<protein>
    <submittedName>
        <fullName evidence="7">Sigma-70 family RNA polymerase sigma factor</fullName>
    </submittedName>
</protein>
<comment type="similarity">
    <text evidence="1">Belongs to the sigma-70 factor family. ECF subfamily.</text>
</comment>
<dbReference type="InterPro" id="IPR013325">
    <property type="entry name" value="RNA_pol_sigma_r2"/>
</dbReference>
<dbReference type="PANTHER" id="PTHR43133:SF53">
    <property type="entry name" value="ECF RNA POLYMERASE SIGMA-E FACTOR"/>
    <property type="match status" value="1"/>
</dbReference>
<dbReference type="Pfam" id="PF08281">
    <property type="entry name" value="Sigma70_r4_2"/>
    <property type="match status" value="1"/>
</dbReference>
<dbReference type="GO" id="GO:0006352">
    <property type="term" value="P:DNA-templated transcription initiation"/>
    <property type="evidence" value="ECO:0007669"/>
    <property type="project" value="InterPro"/>
</dbReference>
<dbReference type="InterPro" id="IPR013249">
    <property type="entry name" value="RNA_pol_sigma70_r4_t2"/>
</dbReference>
<feature type="domain" description="RNA polymerase sigma-70 region 2" evidence="5">
    <location>
        <begin position="2"/>
        <end position="60"/>
    </location>
</feature>
<keyword evidence="2" id="KW-0805">Transcription regulation</keyword>
<dbReference type="GO" id="GO:0016987">
    <property type="term" value="F:sigma factor activity"/>
    <property type="evidence" value="ECO:0007669"/>
    <property type="project" value="UniProtKB-KW"/>
</dbReference>
<name>A0A7G7MRK9_9PSEU</name>
<dbReference type="InterPro" id="IPR007627">
    <property type="entry name" value="RNA_pol_sigma70_r2"/>
</dbReference>
<dbReference type="KEGG" id="ppel:H6H00_06630"/>
<dbReference type="Gene3D" id="1.10.10.10">
    <property type="entry name" value="Winged helix-like DNA-binding domain superfamily/Winged helix DNA-binding domain"/>
    <property type="match status" value="1"/>
</dbReference>
<proteinExistence type="inferred from homology"/>
<feature type="domain" description="RNA polymerase sigma factor 70 region 4 type 2" evidence="6">
    <location>
        <begin position="107"/>
        <end position="158"/>
    </location>
</feature>
<dbReference type="SUPFAM" id="SSF88659">
    <property type="entry name" value="Sigma3 and sigma4 domains of RNA polymerase sigma factors"/>
    <property type="match status" value="1"/>
</dbReference>
<evidence type="ECO:0000259" key="5">
    <source>
        <dbReference type="Pfam" id="PF04542"/>
    </source>
</evidence>
<evidence type="ECO:0000256" key="2">
    <source>
        <dbReference type="ARBA" id="ARBA00023015"/>
    </source>
</evidence>